<evidence type="ECO:0000259" key="4">
    <source>
        <dbReference type="Pfam" id="PF05028"/>
    </source>
</evidence>
<evidence type="ECO:0000313" key="7">
    <source>
        <dbReference type="Proteomes" id="UP001177744"/>
    </source>
</evidence>
<feature type="domain" description="PARG catalytic Macro" evidence="4">
    <location>
        <begin position="303"/>
        <end position="425"/>
    </location>
</feature>
<feature type="active site" evidence="1">
    <location>
        <position position="316"/>
    </location>
</feature>
<evidence type="ECO:0008006" key="8">
    <source>
        <dbReference type="Google" id="ProtNLM"/>
    </source>
</evidence>
<dbReference type="Gene3D" id="3.10.450.50">
    <property type="match status" value="1"/>
</dbReference>
<name>A0AA40LJG0_CNENI</name>
<dbReference type="InterPro" id="IPR032710">
    <property type="entry name" value="NTF2-like_dom_sf"/>
</dbReference>
<dbReference type="PANTHER" id="PTHR12837">
    <property type="entry name" value="POLY ADP-RIBOSE GLYCOHYDROLASE"/>
    <property type="match status" value="1"/>
</dbReference>
<feature type="binding site" evidence="2">
    <location>
        <position position="319"/>
    </location>
    <ligand>
        <name>substrate</name>
    </ligand>
</feature>
<sequence length="589" mass="64576">MGSRTPQRAATPPLKIRISMWENKIIQITEQLIEAINNGDFEAYTKICNPGLTSFEPEGLDNLVEEQVHSCHHPQPTCPCDRRGHSLNSLHPHQYIDGQGPPPTSQSEETQVGTAGMARDSLSTVTAQGPLPHRCRELIHRVIRRSQLEVEPLQPVALEGPSDSSSPVHLRGPVHGIVHQWGPSAWPAPSCNWAKTQQSDIPPSDVAVPKQQAAGEEPQPGLGTAPPHCACRGCHLVALPQRQERLPPPQLHSPAMRPASGRAALPLWEPALSICPLVSRLRDPTCWRDPAHFAGYLQATAPPQVQPAGERLQEVDFANRFVGGGVTSAGLVQEEIRFLINPELIVSRLFTEVLDHNECLIITGTEQYSEYTGYAETYRWARSHEDGNERDDWQRRSTEIVAIDALHFRRYLDQFVPEKIRQRELKGEEDWEGEEREEVIERGDESGGEERAYCGFLRPGVSSENLAAVATGNWGCGAFGGDARLKDGAHSHKMAAPSSLSPTGRQAHGKAARLPPESPGPLSPPAAQGWPKAQASLGWRLPSHPGPPKAQAGDHLCRGLPMRSKGPSPTPDPQSRLPELEKKSPVNRI</sequence>
<dbReference type="AlphaFoldDB" id="A0AA40LJG0"/>
<feature type="domain" description="Calcium/calmodulin-dependent protein kinase II association-domain" evidence="5">
    <location>
        <begin position="23"/>
        <end position="65"/>
    </location>
</feature>
<evidence type="ECO:0000313" key="6">
    <source>
        <dbReference type="EMBL" id="KAK1333853.1"/>
    </source>
</evidence>
<evidence type="ECO:0000256" key="2">
    <source>
        <dbReference type="PIRSR" id="PIRSR607724-2"/>
    </source>
</evidence>
<gene>
    <name evidence="6" type="ORF">QTO34_006241</name>
</gene>
<dbReference type="InterPro" id="IPR013543">
    <property type="entry name" value="Ca/CaM-dep_prot_kinase-assoc"/>
</dbReference>
<accession>A0AA40LJG0</accession>
<feature type="active site" evidence="1">
    <location>
        <position position="335"/>
    </location>
</feature>
<dbReference type="InterPro" id="IPR007724">
    <property type="entry name" value="Poly_GlycHdrlase"/>
</dbReference>
<feature type="binding site" evidence="2">
    <location>
        <position position="333"/>
    </location>
    <ligand>
        <name>substrate</name>
    </ligand>
</feature>
<keyword evidence="7" id="KW-1185">Reference proteome</keyword>
<dbReference type="Proteomes" id="UP001177744">
    <property type="component" value="Unassembled WGS sequence"/>
</dbReference>
<protein>
    <recommendedName>
        <fullName evidence="8">Poly(ADP-ribose) glycohydrolase</fullName>
    </recommendedName>
</protein>
<evidence type="ECO:0000259" key="5">
    <source>
        <dbReference type="Pfam" id="PF08332"/>
    </source>
</evidence>
<dbReference type="GO" id="GO:0004649">
    <property type="term" value="F:poly(ADP-ribose) glycohydrolase activity"/>
    <property type="evidence" value="ECO:0007669"/>
    <property type="project" value="InterPro"/>
</dbReference>
<comment type="caution">
    <text evidence="6">The sequence shown here is derived from an EMBL/GenBank/DDBJ whole genome shotgun (WGS) entry which is preliminary data.</text>
</comment>
<feature type="region of interest" description="Disordered" evidence="3">
    <location>
        <begin position="193"/>
        <end position="222"/>
    </location>
</feature>
<dbReference type="EMBL" id="JAULJE010000016">
    <property type="protein sequence ID" value="KAK1333853.1"/>
    <property type="molecule type" value="Genomic_DNA"/>
</dbReference>
<dbReference type="GO" id="GO:0009225">
    <property type="term" value="P:nucleotide-sugar metabolic process"/>
    <property type="evidence" value="ECO:0007669"/>
    <property type="project" value="TreeGrafter"/>
</dbReference>
<feature type="domain" description="PARG catalytic Macro" evidence="4">
    <location>
        <begin position="451"/>
        <end position="486"/>
    </location>
</feature>
<dbReference type="SUPFAM" id="SSF54427">
    <property type="entry name" value="NTF2-like"/>
    <property type="match status" value="1"/>
</dbReference>
<dbReference type="Pfam" id="PF05028">
    <property type="entry name" value="PARG_cat_C"/>
    <property type="match status" value="2"/>
</dbReference>
<dbReference type="GO" id="GO:1990966">
    <property type="term" value="P:ATP generation from poly-ADP-D-ribose"/>
    <property type="evidence" value="ECO:0007669"/>
    <property type="project" value="TreeGrafter"/>
</dbReference>
<evidence type="ECO:0000256" key="3">
    <source>
        <dbReference type="SAM" id="MobiDB-lite"/>
    </source>
</evidence>
<dbReference type="PANTHER" id="PTHR12837:SF15">
    <property type="entry name" value="POLY(ADP-RIBOSE) GLYCOHYDROLASE"/>
    <property type="match status" value="1"/>
</dbReference>
<dbReference type="InterPro" id="IPR046372">
    <property type="entry name" value="PARG_cat_C"/>
</dbReference>
<feature type="binding site" evidence="2">
    <location>
        <position position="374"/>
    </location>
    <ligand>
        <name>substrate</name>
    </ligand>
</feature>
<dbReference type="GO" id="GO:0005516">
    <property type="term" value="F:calmodulin binding"/>
    <property type="evidence" value="ECO:0007669"/>
    <property type="project" value="InterPro"/>
</dbReference>
<feature type="region of interest" description="Disordered" evidence="3">
    <location>
        <begin position="489"/>
        <end position="589"/>
    </location>
</feature>
<dbReference type="GO" id="GO:0004683">
    <property type="term" value="F:calcium/calmodulin-dependent protein kinase activity"/>
    <property type="evidence" value="ECO:0007669"/>
    <property type="project" value="InterPro"/>
</dbReference>
<dbReference type="GO" id="GO:0006282">
    <property type="term" value="P:regulation of DNA repair"/>
    <property type="evidence" value="ECO:0007669"/>
    <property type="project" value="InterPro"/>
</dbReference>
<feature type="active site" evidence="1">
    <location>
        <position position="334"/>
    </location>
</feature>
<dbReference type="Pfam" id="PF08332">
    <property type="entry name" value="CaMKII_AD"/>
    <property type="match status" value="1"/>
</dbReference>
<proteinExistence type="predicted"/>
<dbReference type="GO" id="GO:0005634">
    <property type="term" value="C:nucleus"/>
    <property type="evidence" value="ECO:0007669"/>
    <property type="project" value="TreeGrafter"/>
</dbReference>
<organism evidence="6 7">
    <name type="scientific">Cnephaeus nilssonii</name>
    <name type="common">Northern bat</name>
    <name type="synonym">Eptesicus nilssonii</name>
    <dbReference type="NCBI Taxonomy" id="3371016"/>
    <lineage>
        <taxon>Eukaryota</taxon>
        <taxon>Metazoa</taxon>
        <taxon>Chordata</taxon>
        <taxon>Craniata</taxon>
        <taxon>Vertebrata</taxon>
        <taxon>Euteleostomi</taxon>
        <taxon>Mammalia</taxon>
        <taxon>Eutheria</taxon>
        <taxon>Laurasiatheria</taxon>
        <taxon>Chiroptera</taxon>
        <taxon>Yangochiroptera</taxon>
        <taxon>Vespertilionidae</taxon>
        <taxon>Cnephaeus</taxon>
    </lineage>
</organism>
<dbReference type="GO" id="GO:0005737">
    <property type="term" value="C:cytoplasm"/>
    <property type="evidence" value="ECO:0007669"/>
    <property type="project" value="TreeGrafter"/>
</dbReference>
<feature type="compositionally biased region" description="Basic and acidic residues" evidence="3">
    <location>
        <begin position="578"/>
        <end position="589"/>
    </location>
</feature>
<evidence type="ECO:0000256" key="1">
    <source>
        <dbReference type="PIRSR" id="PIRSR607724-1"/>
    </source>
</evidence>
<dbReference type="GO" id="GO:0005975">
    <property type="term" value="P:carbohydrate metabolic process"/>
    <property type="evidence" value="ECO:0007669"/>
    <property type="project" value="InterPro"/>
</dbReference>
<reference evidence="6" key="1">
    <citation type="submission" date="2023-06" db="EMBL/GenBank/DDBJ databases">
        <title>Reference genome for the Northern bat (Eptesicus nilssonii), a most northern bat species.</title>
        <authorList>
            <person name="Laine V.N."/>
            <person name="Pulliainen A.T."/>
            <person name="Lilley T.M."/>
        </authorList>
    </citation>
    <scope>NUCLEOTIDE SEQUENCE</scope>
    <source>
        <strain evidence="6">BLF_Eptnil</strain>
        <tissue evidence="6">Kidney</tissue>
    </source>
</reference>